<dbReference type="InParanoid" id="C5LJP1"/>
<name>C5LJP1_PERM5</name>
<dbReference type="RefSeq" id="XP_002771242.1">
    <property type="nucleotide sequence ID" value="XM_002771196.1"/>
</dbReference>
<evidence type="ECO:0000313" key="2">
    <source>
        <dbReference type="Proteomes" id="UP000007800"/>
    </source>
</evidence>
<proteinExistence type="predicted"/>
<dbReference type="AlphaFoldDB" id="C5LJP1"/>
<evidence type="ECO:0000313" key="1">
    <source>
        <dbReference type="EMBL" id="EER03058.1"/>
    </source>
</evidence>
<reference evidence="1 2" key="1">
    <citation type="submission" date="2008-07" db="EMBL/GenBank/DDBJ databases">
        <authorList>
            <person name="El-Sayed N."/>
            <person name="Caler E."/>
            <person name="Inman J."/>
            <person name="Amedeo P."/>
            <person name="Hass B."/>
            <person name="Wortman J."/>
        </authorList>
    </citation>
    <scope>NUCLEOTIDE SEQUENCE [LARGE SCALE GENOMIC DNA]</scope>
    <source>
        <strain evidence="2">ATCC 50983 / TXsc</strain>
    </source>
</reference>
<dbReference type="OMA" id="CETWENY"/>
<dbReference type="Proteomes" id="UP000007800">
    <property type="component" value="Unassembled WGS sequence"/>
</dbReference>
<dbReference type="GeneID" id="9051724"/>
<organism evidence="2">
    <name type="scientific">Perkinsus marinus (strain ATCC 50983 / TXsc)</name>
    <dbReference type="NCBI Taxonomy" id="423536"/>
    <lineage>
        <taxon>Eukaryota</taxon>
        <taxon>Sar</taxon>
        <taxon>Alveolata</taxon>
        <taxon>Perkinsozoa</taxon>
        <taxon>Perkinsea</taxon>
        <taxon>Perkinsida</taxon>
        <taxon>Perkinsidae</taxon>
        <taxon>Perkinsus</taxon>
    </lineage>
</organism>
<dbReference type="EMBL" id="GG682469">
    <property type="protein sequence ID" value="EER03058.1"/>
    <property type="molecule type" value="Genomic_DNA"/>
</dbReference>
<dbReference type="InterPro" id="IPR029058">
    <property type="entry name" value="AB_hydrolase_fold"/>
</dbReference>
<dbReference type="OrthoDB" id="424610at2759"/>
<accession>C5LJP1</accession>
<evidence type="ECO:0008006" key="3">
    <source>
        <dbReference type="Google" id="ProtNLM"/>
    </source>
</evidence>
<protein>
    <recommendedName>
        <fullName evidence="3">Peptidase S9 prolyl oligopeptidase catalytic domain-containing protein</fullName>
    </recommendedName>
</protein>
<dbReference type="SUPFAM" id="SSF53474">
    <property type="entry name" value="alpha/beta-Hydrolases"/>
    <property type="match status" value="1"/>
</dbReference>
<sequence>MDDSEIHALSTNGLSPVPEECLHGMRSPGFIQELCIPPFLNGMIVHAATDRIKEESILIGWVPVFSATLDQFGNSLEFDKELAFSVLFSEVSARRLYGVLRHIPDPRTSLNRSKNLRASILEFYVKFSICYLSNSQAGETVFMNELLVRPENYTIQTMIVEPKQDYVNDTSPSFIVSVHKSSPAIYRGPGIRLSEPGNNIRGLDLGVADIPCSEKFNFTMEMGKKNLTRYYYRHLPRNKTAKAILIQYHGWSSSCEKWEEYSKTAAIADKYGFMLISACGSYYGFYSSWFRSTSGWNAGVCCIRDNDVDDVEYTKQILKNENKNNLPVYGYGYSNGGMMVESLLCHNVLDKAVSVNAVLALKPGLQGAFKTCDTIYRNETSIAPKVASVHCADDGSLEVATQD</sequence>
<gene>
    <name evidence="1" type="ORF">Pmar_PMAR001803</name>
</gene>
<dbReference type="Gene3D" id="3.40.50.1820">
    <property type="entry name" value="alpha/beta hydrolase"/>
    <property type="match status" value="1"/>
</dbReference>
<keyword evidence="2" id="KW-1185">Reference proteome</keyword>